<sequence>MSSRYPPRPLLAPADGVEPESREEEEEEAEAAAVFPGEAEALVPTSPGSGSGSGARARAGSPRRAAPSGSPRRAAPSGSPRRAVLTVCVLCYINLLNYMDRFTVAGQRQLHQYNTSIIPV</sequence>
<feature type="compositionally biased region" description="Acidic residues" evidence="1">
    <location>
        <begin position="17"/>
        <end position="30"/>
    </location>
</feature>
<feature type="compositionally biased region" description="Low complexity" evidence="1">
    <location>
        <begin position="31"/>
        <end position="41"/>
    </location>
</feature>
<keyword evidence="3" id="KW-1185">Reference proteome</keyword>
<name>A0A401THQ6_CHIPU</name>
<proteinExistence type="predicted"/>
<evidence type="ECO:0000313" key="3">
    <source>
        <dbReference type="Proteomes" id="UP000287033"/>
    </source>
</evidence>
<gene>
    <name evidence="2" type="ORF">chiPu_0026180</name>
</gene>
<dbReference type="AlphaFoldDB" id="A0A401THQ6"/>
<protein>
    <submittedName>
        <fullName evidence="2">Uncharacterized protein</fullName>
    </submittedName>
</protein>
<evidence type="ECO:0000256" key="1">
    <source>
        <dbReference type="SAM" id="MobiDB-lite"/>
    </source>
</evidence>
<evidence type="ECO:0000313" key="2">
    <source>
        <dbReference type="EMBL" id="GCC42146.1"/>
    </source>
</evidence>
<reference evidence="2 3" key="1">
    <citation type="journal article" date="2018" name="Nat. Ecol. Evol.">
        <title>Shark genomes provide insights into elasmobranch evolution and the origin of vertebrates.</title>
        <authorList>
            <person name="Hara Y"/>
            <person name="Yamaguchi K"/>
            <person name="Onimaru K"/>
            <person name="Kadota M"/>
            <person name="Koyanagi M"/>
            <person name="Keeley SD"/>
            <person name="Tatsumi K"/>
            <person name="Tanaka K"/>
            <person name="Motone F"/>
            <person name="Kageyama Y"/>
            <person name="Nozu R"/>
            <person name="Adachi N"/>
            <person name="Nishimura O"/>
            <person name="Nakagawa R"/>
            <person name="Tanegashima C"/>
            <person name="Kiyatake I"/>
            <person name="Matsumoto R"/>
            <person name="Murakumo K"/>
            <person name="Nishida K"/>
            <person name="Terakita A"/>
            <person name="Kuratani S"/>
            <person name="Sato K"/>
            <person name="Hyodo S Kuraku.S."/>
        </authorList>
    </citation>
    <scope>NUCLEOTIDE SEQUENCE [LARGE SCALE GENOMIC DNA]</scope>
</reference>
<comment type="caution">
    <text evidence="2">The sequence shown here is derived from an EMBL/GenBank/DDBJ whole genome shotgun (WGS) entry which is preliminary data.</text>
</comment>
<feature type="region of interest" description="Disordered" evidence="1">
    <location>
        <begin position="1"/>
        <end position="80"/>
    </location>
</feature>
<dbReference type="EMBL" id="BEZZ01074134">
    <property type="protein sequence ID" value="GCC42146.1"/>
    <property type="molecule type" value="Genomic_DNA"/>
</dbReference>
<accession>A0A401THQ6</accession>
<organism evidence="2 3">
    <name type="scientific">Chiloscyllium punctatum</name>
    <name type="common">Brownbanded bambooshark</name>
    <name type="synonym">Hemiscyllium punctatum</name>
    <dbReference type="NCBI Taxonomy" id="137246"/>
    <lineage>
        <taxon>Eukaryota</taxon>
        <taxon>Metazoa</taxon>
        <taxon>Chordata</taxon>
        <taxon>Craniata</taxon>
        <taxon>Vertebrata</taxon>
        <taxon>Chondrichthyes</taxon>
        <taxon>Elasmobranchii</taxon>
        <taxon>Galeomorphii</taxon>
        <taxon>Galeoidea</taxon>
        <taxon>Orectolobiformes</taxon>
        <taxon>Hemiscylliidae</taxon>
        <taxon>Chiloscyllium</taxon>
    </lineage>
</organism>
<dbReference type="STRING" id="137246.A0A401THQ6"/>
<dbReference type="OrthoDB" id="6770063at2759"/>
<dbReference type="Proteomes" id="UP000287033">
    <property type="component" value="Unassembled WGS sequence"/>
</dbReference>
<feature type="compositionally biased region" description="Low complexity" evidence="1">
    <location>
        <begin position="54"/>
        <end position="80"/>
    </location>
</feature>
<feature type="compositionally biased region" description="Pro residues" evidence="1">
    <location>
        <begin position="1"/>
        <end position="10"/>
    </location>
</feature>